<proteinExistence type="predicted"/>
<dbReference type="EMBL" id="SJSM01000016">
    <property type="protein sequence ID" value="TCC90982.1"/>
    <property type="molecule type" value="Genomic_DNA"/>
</dbReference>
<dbReference type="Pfam" id="PF16132">
    <property type="entry name" value="DUF4843"/>
    <property type="match status" value="1"/>
</dbReference>
<gene>
    <name evidence="1" type="ORF">EZ444_19910</name>
</gene>
<accession>A0A4R0MXJ3</accession>
<dbReference type="OrthoDB" id="1094864at2"/>
<evidence type="ECO:0000313" key="2">
    <source>
        <dbReference type="Proteomes" id="UP000291117"/>
    </source>
</evidence>
<dbReference type="PROSITE" id="PS51257">
    <property type="entry name" value="PROKAR_LIPOPROTEIN"/>
    <property type="match status" value="1"/>
</dbReference>
<evidence type="ECO:0000313" key="1">
    <source>
        <dbReference type="EMBL" id="TCC90982.1"/>
    </source>
</evidence>
<dbReference type="AlphaFoldDB" id="A0A4R0MXJ3"/>
<keyword evidence="2" id="KW-1185">Reference proteome</keyword>
<organism evidence="1 2">
    <name type="scientific">Pedobacter hiemivivus</name>
    <dbReference type="NCBI Taxonomy" id="2530454"/>
    <lineage>
        <taxon>Bacteria</taxon>
        <taxon>Pseudomonadati</taxon>
        <taxon>Bacteroidota</taxon>
        <taxon>Sphingobacteriia</taxon>
        <taxon>Sphingobacteriales</taxon>
        <taxon>Sphingobacteriaceae</taxon>
        <taxon>Pedobacter</taxon>
    </lineage>
</organism>
<protein>
    <submittedName>
        <fullName evidence="1">DUF4843 domain-containing protein</fullName>
    </submittedName>
</protein>
<dbReference type="RefSeq" id="WP_131610907.1">
    <property type="nucleotide sequence ID" value="NZ_SJSM01000016.1"/>
</dbReference>
<dbReference type="InterPro" id="IPR032299">
    <property type="entry name" value="DUF4843"/>
</dbReference>
<reference evidence="1 2" key="1">
    <citation type="submission" date="2019-02" db="EMBL/GenBank/DDBJ databases">
        <title>Pedobacter sp. RP-3-8 sp. nov., isolated from Arctic soil.</title>
        <authorList>
            <person name="Dahal R.H."/>
        </authorList>
    </citation>
    <scope>NUCLEOTIDE SEQUENCE [LARGE SCALE GENOMIC DNA]</scope>
    <source>
        <strain evidence="1 2">RP-3-8</strain>
    </source>
</reference>
<name>A0A4R0MXJ3_9SPHI</name>
<dbReference type="Proteomes" id="UP000291117">
    <property type="component" value="Unassembled WGS sequence"/>
</dbReference>
<sequence>MKTIFHIHKIQFLSIFLLLIMASCKKEELRYEDKAGIYIDKEKIVGVKDSTSYSFAEKAGTLMLDTIYIPVKISGNMSPVDRTVPLKVDESLTTALAGTHYQILETKIKANEITGRVPILLKRTADLKAKQVRLYLKIATSAEFPLEIVNTKTNSTFSGEPAGTYVPGYLIKLSDQLLKPDTWDATGSWFKLFFGTYSATKYRYIIDMTGRIVWGPRARDGAEAPTLEQMYIYYAKLVSALYEYEKINGPMIDETGNQVTFPKL</sequence>
<comment type="caution">
    <text evidence="1">The sequence shown here is derived from an EMBL/GenBank/DDBJ whole genome shotgun (WGS) entry which is preliminary data.</text>
</comment>